<name>A0A542EE10_9MICO</name>
<evidence type="ECO:0000256" key="2">
    <source>
        <dbReference type="SAM" id="MobiDB-lite"/>
    </source>
</evidence>
<gene>
    <name evidence="4" type="ORF">FB459_1003</name>
</gene>
<dbReference type="CDD" id="cd10456">
    <property type="entry name" value="GIY-YIG_UPF0213"/>
    <property type="match status" value="1"/>
</dbReference>
<dbReference type="InterPro" id="IPR035901">
    <property type="entry name" value="GIY-YIG_endonuc_sf"/>
</dbReference>
<dbReference type="RefSeq" id="WP_129626003.1">
    <property type="nucleotide sequence ID" value="NZ_BAABCI010000033.1"/>
</dbReference>
<dbReference type="EMBL" id="VFMO01000001">
    <property type="protein sequence ID" value="TQJ13578.1"/>
    <property type="molecule type" value="Genomic_DNA"/>
</dbReference>
<keyword evidence="5" id="KW-1185">Reference proteome</keyword>
<dbReference type="Pfam" id="PF01541">
    <property type="entry name" value="GIY-YIG"/>
    <property type="match status" value="1"/>
</dbReference>
<dbReference type="OrthoDB" id="9797095at2"/>
<feature type="compositionally biased region" description="Basic and acidic residues" evidence="2">
    <location>
        <begin position="95"/>
        <end position="115"/>
    </location>
</feature>
<evidence type="ECO:0000313" key="5">
    <source>
        <dbReference type="Proteomes" id="UP000320806"/>
    </source>
</evidence>
<dbReference type="Gene3D" id="3.40.1440.10">
    <property type="entry name" value="GIY-YIG endonuclease"/>
    <property type="match status" value="1"/>
</dbReference>
<dbReference type="PANTHER" id="PTHR34477:SF1">
    <property type="entry name" value="UPF0213 PROTEIN YHBQ"/>
    <property type="match status" value="1"/>
</dbReference>
<feature type="domain" description="GIY-YIG" evidence="3">
    <location>
        <begin position="1"/>
        <end position="76"/>
    </location>
</feature>
<dbReference type="SUPFAM" id="SSF82771">
    <property type="entry name" value="GIY-YIG endonuclease"/>
    <property type="match status" value="1"/>
</dbReference>
<evidence type="ECO:0000313" key="4">
    <source>
        <dbReference type="EMBL" id="TQJ13578.1"/>
    </source>
</evidence>
<evidence type="ECO:0000256" key="1">
    <source>
        <dbReference type="ARBA" id="ARBA00007435"/>
    </source>
</evidence>
<comment type="caution">
    <text evidence="4">The sequence shown here is derived from an EMBL/GenBank/DDBJ whole genome shotgun (WGS) entry which is preliminary data.</text>
</comment>
<evidence type="ECO:0000259" key="3">
    <source>
        <dbReference type="PROSITE" id="PS50164"/>
    </source>
</evidence>
<dbReference type="InterPro" id="IPR050190">
    <property type="entry name" value="UPF0213_domain"/>
</dbReference>
<feature type="compositionally biased region" description="Basic residues" evidence="2">
    <location>
        <begin position="125"/>
        <end position="136"/>
    </location>
</feature>
<feature type="region of interest" description="Disordered" evidence="2">
    <location>
        <begin position="88"/>
        <end position="136"/>
    </location>
</feature>
<dbReference type="AlphaFoldDB" id="A0A542EE10"/>
<dbReference type="Proteomes" id="UP000320806">
    <property type="component" value="Unassembled WGS sequence"/>
</dbReference>
<dbReference type="GO" id="GO:0004519">
    <property type="term" value="F:endonuclease activity"/>
    <property type="evidence" value="ECO:0007669"/>
    <property type="project" value="UniProtKB-KW"/>
</dbReference>
<protein>
    <submittedName>
        <fullName evidence="4">Putative endonuclease</fullName>
    </submittedName>
</protein>
<dbReference type="PANTHER" id="PTHR34477">
    <property type="entry name" value="UPF0213 PROTEIN YHBQ"/>
    <property type="match status" value="1"/>
</dbReference>
<keyword evidence="4" id="KW-0540">Nuclease</keyword>
<sequence length="136" mass="16196">MPYTYIVECSDGSYYCGSTWQLDRRIWEHNHSPNGAAYTRHRRPVQLVWAVEFDSIAAAFEFEKQVQNWGRAKREALIRGEYEVLPQLARRTDRRPRPDGDPGRPVKGRVERPPEPDDPWAYPLKRPRRPRRPRER</sequence>
<accession>A0A542EE10</accession>
<proteinExistence type="inferred from homology"/>
<organism evidence="4 5">
    <name type="scientific">Yimella lutea</name>
    <dbReference type="NCBI Taxonomy" id="587872"/>
    <lineage>
        <taxon>Bacteria</taxon>
        <taxon>Bacillati</taxon>
        <taxon>Actinomycetota</taxon>
        <taxon>Actinomycetes</taxon>
        <taxon>Micrococcales</taxon>
        <taxon>Dermacoccaceae</taxon>
        <taxon>Yimella</taxon>
    </lineage>
</organism>
<keyword evidence="4" id="KW-0378">Hydrolase</keyword>
<keyword evidence="4" id="KW-0255">Endonuclease</keyword>
<reference evidence="4 5" key="1">
    <citation type="submission" date="2019-06" db="EMBL/GenBank/DDBJ databases">
        <title>Sequencing the genomes of 1000 actinobacteria strains.</title>
        <authorList>
            <person name="Klenk H.-P."/>
        </authorList>
    </citation>
    <scope>NUCLEOTIDE SEQUENCE [LARGE SCALE GENOMIC DNA]</scope>
    <source>
        <strain evidence="4 5">DSM 19828</strain>
    </source>
</reference>
<comment type="similarity">
    <text evidence="1">Belongs to the UPF0213 family.</text>
</comment>
<dbReference type="PROSITE" id="PS50164">
    <property type="entry name" value="GIY_YIG"/>
    <property type="match status" value="1"/>
</dbReference>
<dbReference type="InterPro" id="IPR000305">
    <property type="entry name" value="GIY-YIG_endonuc"/>
</dbReference>